<dbReference type="EMBL" id="ML976735">
    <property type="protein sequence ID" value="KAF1967240.1"/>
    <property type="molecule type" value="Genomic_DNA"/>
</dbReference>
<feature type="compositionally biased region" description="Polar residues" evidence="1">
    <location>
        <begin position="10"/>
        <end position="21"/>
    </location>
</feature>
<organism evidence="2 3">
    <name type="scientific">Bimuria novae-zelandiae CBS 107.79</name>
    <dbReference type="NCBI Taxonomy" id="1447943"/>
    <lineage>
        <taxon>Eukaryota</taxon>
        <taxon>Fungi</taxon>
        <taxon>Dikarya</taxon>
        <taxon>Ascomycota</taxon>
        <taxon>Pezizomycotina</taxon>
        <taxon>Dothideomycetes</taxon>
        <taxon>Pleosporomycetidae</taxon>
        <taxon>Pleosporales</taxon>
        <taxon>Massarineae</taxon>
        <taxon>Didymosphaeriaceae</taxon>
        <taxon>Bimuria</taxon>
    </lineage>
</organism>
<sequence length="210" mass="24401">MVPNNHHQQHQPNVSSTSQLHVASPAPTETAATETTPEHQRYSTDPFDPNFRFISTWNEEQRANYLTTAGIPLSANFFDVYESVEHAEFARPMEQLQVRLRQRGLEDQVNRIMNHRDAALPESVAVPPFEDRRRNFENAMRFLRDSGEEEEFLEWVNEILQTTLLRSQVLMEEVPIQRLLEAGDVVGHAFIQMERAINPWHQEDKSVEQP</sequence>
<feature type="compositionally biased region" description="Low complexity" evidence="1">
    <location>
        <begin position="25"/>
        <end position="35"/>
    </location>
</feature>
<reference evidence="2" key="1">
    <citation type="journal article" date="2020" name="Stud. Mycol.">
        <title>101 Dothideomycetes genomes: a test case for predicting lifestyles and emergence of pathogens.</title>
        <authorList>
            <person name="Haridas S."/>
            <person name="Albert R."/>
            <person name="Binder M."/>
            <person name="Bloem J."/>
            <person name="Labutti K."/>
            <person name="Salamov A."/>
            <person name="Andreopoulos B."/>
            <person name="Baker S."/>
            <person name="Barry K."/>
            <person name="Bills G."/>
            <person name="Bluhm B."/>
            <person name="Cannon C."/>
            <person name="Castanera R."/>
            <person name="Culley D."/>
            <person name="Daum C."/>
            <person name="Ezra D."/>
            <person name="Gonzalez J."/>
            <person name="Henrissat B."/>
            <person name="Kuo A."/>
            <person name="Liang C."/>
            <person name="Lipzen A."/>
            <person name="Lutzoni F."/>
            <person name="Magnuson J."/>
            <person name="Mondo S."/>
            <person name="Nolan M."/>
            <person name="Ohm R."/>
            <person name="Pangilinan J."/>
            <person name="Park H.-J."/>
            <person name="Ramirez L."/>
            <person name="Alfaro M."/>
            <person name="Sun H."/>
            <person name="Tritt A."/>
            <person name="Yoshinaga Y."/>
            <person name="Zwiers L.-H."/>
            <person name="Turgeon B."/>
            <person name="Goodwin S."/>
            <person name="Spatafora J."/>
            <person name="Crous P."/>
            <person name="Grigoriev I."/>
        </authorList>
    </citation>
    <scope>NUCLEOTIDE SEQUENCE</scope>
    <source>
        <strain evidence="2">CBS 107.79</strain>
    </source>
</reference>
<protein>
    <submittedName>
        <fullName evidence="2">Uncharacterized protein</fullName>
    </submittedName>
</protein>
<evidence type="ECO:0000256" key="1">
    <source>
        <dbReference type="SAM" id="MobiDB-lite"/>
    </source>
</evidence>
<gene>
    <name evidence="2" type="ORF">BU23DRAFT_484199</name>
</gene>
<proteinExistence type="predicted"/>
<evidence type="ECO:0000313" key="2">
    <source>
        <dbReference type="EMBL" id="KAF1967240.1"/>
    </source>
</evidence>
<keyword evidence="3" id="KW-1185">Reference proteome</keyword>
<feature type="region of interest" description="Disordered" evidence="1">
    <location>
        <begin position="1"/>
        <end position="47"/>
    </location>
</feature>
<name>A0A6A5US83_9PLEO</name>
<dbReference type="AlphaFoldDB" id="A0A6A5US83"/>
<evidence type="ECO:0000313" key="3">
    <source>
        <dbReference type="Proteomes" id="UP000800036"/>
    </source>
</evidence>
<dbReference type="OrthoDB" id="3788902at2759"/>
<dbReference type="Proteomes" id="UP000800036">
    <property type="component" value="Unassembled WGS sequence"/>
</dbReference>
<accession>A0A6A5US83</accession>